<dbReference type="OrthoDB" id="498204at2759"/>
<name>A0A2G9UC07_TELCI</name>
<dbReference type="InterPro" id="IPR036188">
    <property type="entry name" value="FAD/NAD-bd_sf"/>
</dbReference>
<dbReference type="InterPro" id="IPR029043">
    <property type="entry name" value="GcvT/YgfZ_C"/>
</dbReference>
<dbReference type="AlphaFoldDB" id="A0A2G9UC07"/>
<protein>
    <submittedName>
        <fullName evidence="4">FAD dependent oxidoreductase</fullName>
    </submittedName>
</protein>
<gene>
    <name evidence="4" type="ORF">TELCIR_10460</name>
</gene>
<feature type="domain" description="FAD dependent oxidoreductase" evidence="2">
    <location>
        <begin position="60"/>
        <end position="220"/>
    </location>
</feature>
<evidence type="ECO:0000256" key="1">
    <source>
        <dbReference type="ARBA" id="ARBA00008609"/>
    </source>
</evidence>
<dbReference type="InterPro" id="IPR027266">
    <property type="entry name" value="TrmE/GcvT-like"/>
</dbReference>
<dbReference type="Pfam" id="PF01571">
    <property type="entry name" value="GCV_T"/>
    <property type="match status" value="1"/>
</dbReference>
<dbReference type="InterPro" id="IPR006222">
    <property type="entry name" value="GCVT_N"/>
</dbReference>
<keyword evidence="5" id="KW-1185">Reference proteome</keyword>
<accession>A0A2G9UC07</accession>
<dbReference type="SUPFAM" id="SSF51905">
    <property type="entry name" value="FAD/NAD(P)-binding domain"/>
    <property type="match status" value="1"/>
</dbReference>
<dbReference type="Pfam" id="PF01266">
    <property type="entry name" value="DAO"/>
    <property type="match status" value="1"/>
</dbReference>
<dbReference type="Gene3D" id="3.30.1360.120">
    <property type="entry name" value="Probable tRNA modification gtpase trme, domain 1"/>
    <property type="match status" value="1"/>
</dbReference>
<dbReference type="InterPro" id="IPR028896">
    <property type="entry name" value="GcvT/YgfZ/DmdA"/>
</dbReference>
<proteinExistence type="inferred from homology"/>
<evidence type="ECO:0000313" key="4">
    <source>
        <dbReference type="EMBL" id="PIO67777.1"/>
    </source>
</evidence>
<dbReference type="Proteomes" id="UP000230423">
    <property type="component" value="Unassembled WGS sequence"/>
</dbReference>
<organism evidence="4 5">
    <name type="scientific">Teladorsagia circumcincta</name>
    <name type="common">Brown stomach worm</name>
    <name type="synonym">Ostertagia circumcincta</name>
    <dbReference type="NCBI Taxonomy" id="45464"/>
    <lineage>
        <taxon>Eukaryota</taxon>
        <taxon>Metazoa</taxon>
        <taxon>Ecdysozoa</taxon>
        <taxon>Nematoda</taxon>
        <taxon>Chromadorea</taxon>
        <taxon>Rhabditida</taxon>
        <taxon>Rhabditina</taxon>
        <taxon>Rhabditomorpha</taxon>
        <taxon>Strongyloidea</taxon>
        <taxon>Trichostrongylidae</taxon>
        <taxon>Teladorsagia</taxon>
    </lineage>
</organism>
<reference evidence="4 5" key="1">
    <citation type="submission" date="2015-09" db="EMBL/GenBank/DDBJ databases">
        <title>Draft genome of the parasitic nematode Teladorsagia circumcincta isolate WARC Sus (inbred).</title>
        <authorList>
            <person name="Mitreva M."/>
        </authorList>
    </citation>
    <scope>NUCLEOTIDE SEQUENCE [LARGE SCALE GENOMIC DNA]</scope>
    <source>
        <strain evidence="4 5">S</strain>
    </source>
</reference>
<dbReference type="Gene3D" id="3.30.9.10">
    <property type="entry name" value="D-Amino Acid Oxidase, subunit A, domain 2"/>
    <property type="match status" value="2"/>
</dbReference>
<feature type="domain" description="GCVT N-terminal" evidence="3">
    <location>
        <begin position="255"/>
        <end position="337"/>
    </location>
</feature>
<evidence type="ECO:0000313" key="5">
    <source>
        <dbReference type="Proteomes" id="UP000230423"/>
    </source>
</evidence>
<dbReference type="InterPro" id="IPR006076">
    <property type="entry name" value="FAD-dep_OxRdtase"/>
</dbReference>
<sequence>MPNYLDPISSKTFGDSISIPAVATPSGTSFHSPGLEFKRYVARDYYKVRYSPGTEGDVCKTTLLSPEEVAEIAPVVNTKQILGALYTTNDGMISASGLNRALVTGAKAGGVQVINSTPKTVRYDKGKGLWHVELADGSLVTARNLLNAGGIWANDIARLSGHELPMVIAEHQYATLTPTSAPPNTPAVIDHDSTFYLRRYGDKFIFGGFEPMEKVVFREDWFIVDKSRETYSMFYNWSYTNRLGGRPTDRVSGVYGRLKRDKGHFLFRNGWEVPQVFDIDEEGMLSTLSREYQMVTNKCGVIDMSWKGKIEVKGEDSDALMNYAICTQRIGQITSGSYSVRLRRPIAFAWIDSDIQPNERIDFVNDVVYAPKRALRKLKKCERKEFGAADFNA</sequence>
<evidence type="ECO:0000259" key="2">
    <source>
        <dbReference type="Pfam" id="PF01266"/>
    </source>
</evidence>
<dbReference type="SUPFAM" id="SSF103025">
    <property type="entry name" value="Folate-binding domain"/>
    <property type="match status" value="1"/>
</dbReference>
<dbReference type="SUPFAM" id="SSF101790">
    <property type="entry name" value="Aminomethyltransferase beta-barrel domain"/>
    <property type="match status" value="1"/>
</dbReference>
<dbReference type="GO" id="GO:0005739">
    <property type="term" value="C:mitochondrion"/>
    <property type="evidence" value="ECO:0007669"/>
    <property type="project" value="TreeGrafter"/>
</dbReference>
<dbReference type="PANTHER" id="PTHR43757">
    <property type="entry name" value="AMINOMETHYLTRANSFERASE"/>
    <property type="match status" value="1"/>
</dbReference>
<dbReference type="PANTHER" id="PTHR43757:SF2">
    <property type="entry name" value="AMINOMETHYLTRANSFERASE, MITOCHONDRIAL"/>
    <property type="match status" value="1"/>
</dbReference>
<evidence type="ECO:0000259" key="3">
    <source>
        <dbReference type="Pfam" id="PF01571"/>
    </source>
</evidence>
<comment type="similarity">
    <text evidence="1">Belongs to the GcvT family.</text>
</comment>
<dbReference type="EMBL" id="KZ347414">
    <property type="protein sequence ID" value="PIO67777.1"/>
    <property type="molecule type" value="Genomic_DNA"/>
</dbReference>